<evidence type="ECO:0000313" key="2">
    <source>
        <dbReference type="Proteomes" id="UP001566476"/>
    </source>
</evidence>
<name>A0ABV4HYJ9_9ACTN</name>
<comment type="caution">
    <text evidence="1">The sequence shown here is derived from an EMBL/GenBank/DDBJ whole genome shotgun (WGS) entry which is preliminary data.</text>
</comment>
<organism evidence="1 2">
    <name type="scientific">Kineococcus mangrovi</name>
    <dbReference type="NCBI Taxonomy" id="1660183"/>
    <lineage>
        <taxon>Bacteria</taxon>
        <taxon>Bacillati</taxon>
        <taxon>Actinomycetota</taxon>
        <taxon>Actinomycetes</taxon>
        <taxon>Kineosporiales</taxon>
        <taxon>Kineosporiaceae</taxon>
        <taxon>Kineococcus</taxon>
    </lineage>
</organism>
<proteinExistence type="predicted"/>
<accession>A0ABV4HYJ9</accession>
<protein>
    <recommendedName>
        <fullName evidence="3">Regulator of septum formation</fullName>
    </recommendedName>
</protein>
<keyword evidence="2" id="KW-1185">Reference proteome</keyword>
<evidence type="ECO:0008006" key="3">
    <source>
        <dbReference type="Google" id="ProtNLM"/>
    </source>
</evidence>
<reference evidence="1 2" key="1">
    <citation type="submission" date="2024-07" db="EMBL/GenBank/DDBJ databases">
        <authorList>
            <person name="Thanompreechachai J."/>
            <person name="Duangmal K."/>
        </authorList>
    </citation>
    <scope>NUCLEOTIDE SEQUENCE [LARGE SCALE GENOMIC DNA]</scope>
    <source>
        <strain evidence="1 2">TBRC 1896</strain>
    </source>
</reference>
<dbReference type="EMBL" id="JBGGTQ010000001">
    <property type="protein sequence ID" value="MEZ0490870.1"/>
    <property type="molecule type" value="Genomic_DNA"/>
</dbReference>
<dbReference type="Proteomes" id="UP001566476">
    <property type="component" value="Unassembled WGS sequence"/>
</dbReference>
<dbReference type="RefSeq" id="WP_370716913.1">
    <property type="nucleotide sequence ID" value="NZ_JBGGTQ010000001.1"/>
</dbReference>
<evidence type="ECO:0000313" key="1">
    <source>
        <dbReference type="EMBL" id="MEZ0490870.1"/>
    </source>
</evidence>
<sequence length="167" mass="17402">MTRRLPWVALGAGGAVAVQVAAGLGLVAYAFATDGDDHETIVNPPVARELDSPPPWPVGTCLGEDDRPVPCAVAHAAEVVAVPDPGGVPTADVRRWAADAVCARTVASLTGGLRPAVFTYASLYPSPEVARRDDRVTCLLVAHRRTPLVGSLTAGDLRPPEPPLPFE</sequence>
<gene>
    <name evidence="1" type="ORF">AB2L28_01300</name>
</gene>